<dbReference type="OrthoDB" id="6992758at2"/>
<proteinExistence type="predicted"/>
<evidence type="ECO:0000313" key="2">
    <source>
        <dbReference type="Proteomes" id="UP000288983"/>
    </source>
</evidence>
<name>A0A443ZR72_9PSED</name>
<evidence type="ECO:0008006" key="3">
    <source>
        <dbReference type="Google" id="ProtNLM"/>
    </source>
</evidence>
<gene>
    <name evidence="1" type="ORF">DM813_20675</name>
</gene>
<dbReference type="RefSeq" id="WP_128325192.1">
    <property type="nucleotide sequence ID" value="NZ_QJRG01000047.1"/>
</dbReference>
<comment type="caution">
    <text evidence="1">The sequence shown here is derived from an EMBL/GenBank/DDBJ whole genome shotgun (WGS) entry which is preliminary data.</text>
</comment>
<protein>
    <recommendedName>
        <fullName evidence="3">DUF1173 family protein</fullName>
    </recommendedName>
</protein>
<dbReference type="EMBL" id="QJRG01000047">
    <property type="protein sequence ID" value="RWU21590.1"/>
    <property type="molecule type" value="Genomic_DNA"/>
</dbReference>
<organism evidence="1 2">
    <name type="scientific">Pseudomonas alkylphenolica</name>
    <dbReference type="NCBI Taxonomy" id="237609"/>
    <lineage>
        <taxon>Bacteria</taxon>
        <taxon>Pseudomonadati</taxon>
        <taxon>Pseudomonadota</taxon>
        <taxon>Gammaproteobacteria</taxon>
        <taxon>Pseudomonadales</taxon>
        <taxon>Pseudomonadaceae</taxon>
        <taxon>Pseudomonas</taxon>
    </lineage>
</organism>
<sequence>MRIIEKNTALVRTLTPGEDELLRGFVQGSLAGPRLLQANQLLIKIRAAGHWLACDCQARALPILNVNLNGNTGTLFLKNNPGTAEHAPDCAFIKDEREAGRPDDADTLPAAWLAPDTPLRLISDFRRAATGDEEARNVSGDTRDQHRLLSLLLTLIEASGLNVYATHLKKDLTGQFAELRSVASRYPLIERVPASNYLETRLDMKHMMMLKARLRDSSAFGNHRRYGLMLDCVSQIKTRKVYNERNEDGFDFQGHHLLWGGSKTPGPLLALAIYSPTSAGSHFYELIHVASVPVLSRGQLFPVFRDEEREPLKMLVSLIDWMASKGVRVILRRPVIGGQGMDALVLSSDQDRVLSVSLTDRPVGPEPEGETFKRYADFKSLDTFRKYVAGFFMRGRANSPTDIL</sequence>
<evidence type="ECO:0000313" key="1">
    <source>
        <dbReference type="EMBL" id="RWU21590.1"/>
    </source>
</evidence>
<dbReference type="Proteomes" id="UP000288983">
    <property type="component" value="Unassembled WGS sequence"/>
</dbReference>
<dbReference type="AlphaFoldDB" id="A0A443ZR72"/>
<reference evidence="1 2" key="1">
    <citation type="submission" date="2018-06" db="EMBL/GenBank/DDBJ databases">
        <title>Bacteria isolated from soil of Wuhan.</title>
        <authorList>
            <person name="Wei X."/>
            <person name="Chunhua H."/>
        </authorList>
    </citation>
    <scope>NUCLEOTIDE SEQUENCE [LARGE SCALE GENOMIC DNA]</scope>
    <source>
        <strain evidence="2">xwS2</strain>
    </source>
</reference>
<accession>A0A443ZR72</accession>